<reference evidence="4" key="1">
    <citation type="journal article" date="2019" name="Int. J. Syst. Evol. Microbiol.">
        <title>The Global Catalogue of Microorganisms (GCM) 10K type strain sequencing project: providing services to taxonomists for standard genome sequencing and annotation.</title>
        <authorList>
            <consortium name="The Broad Institute Genomics Platform"/>
            <consortium name="The Broad Institute Genome Sequencing Center for Infectious Disease"/>
            <person name="Wu L."/>
            <person name="Ma J."/>
        </authorList>
    </citation>
    <scope>NUCLEOTIDE SEQUENCE [LARGE SCALE GENOMIC DNA]</scope>
    <source>
        <strain evidence="4">CCUG 54522</strain>
    </source>
</reference>
<proteinExistence type="predicted"/>
<dbReference type="Pfam" id="PF25547">
    <property type="entry name" value="WXG100_2"/>
    <property type="match status" value="1"/>
</dbReference>
<protein>
    <submittedName>
        <fullName evidence="3">RNase A-like domain-containing protein</fullName>
    </submittedName>
</protein>
<dbReference type="InterPro" id="IPR041436">
    <property type="entry name" value="RNAse_A_bac"/>
</dbReference>
<dbReference type="InterPro" id="IPR057746">
    <property type="entry name" value="CpnT-like_N"/>
</dbReference>
<dbReference type="EMBL" id="JBHSRJ010000009">
    <property type="protein sequence ID" value="MFC6046053.1"/>
    <property type="molecule type" value="Genomic_DNA"/>
</dbReference>
<keyword evidence="4" id="KW-1185">Reference proteome</keyword>
<dbReference type="RefSeq" id="WP_379160370.1">
    <property type="nucleotide sequence ID" value="NZ_JBHSRJ010000009.1"/>
</dbReference>
<name>A0ABW1LSC0_9ACTN</name>
<sequence>MRLAVHEQGYASAVEALVSGNELAAQTATRLAGRLRTYAGMAGDDSTATDFAASYDEAAAATLGALESTVGAFGVLGRMVEASLTNHAHADARSTLPGWARAVVGPPTVADRTVGVHLAPPPSSLGADDGGPGGPAGMVLDLLADVFWPNADTDRVRSAGAAWTAAGEAVGLLEAHCGSALAALEDERSPEVPVALAVVGDVRDRVLDLADQLGALGSACYDYAAHVDAKRSELRSLLEDLVEELAIGAILAGGISLISGGAAAGAAGSLGAARVASAGAKARGILDSLRVLTAGPALATRDAAAVAGGVGARAQWINGARVMFTDAGERAAAPRSIDRTVTFLGRHEGPRRGHVLRDHVGKSPSELYWRALNDPFTNRASSFHDEATAARLISETLGRKEPEISGWLAGTRPQRLIDDVFTDATGIVVDSSGYVRLVKGLRMVLVRDRSMPEGYWIKTAFPQSVR</sequence>
<evidence type="ECO:0000313" key="4">
    <source>
        <dbReference type="Proteomes" id="UP001596135"/>
    </source>
</evidence>
<gene>
    <name evidence="3" type="ORF">ACFPYL_23415</name>
</gene>
<evidence type="ECO:0000259" key="1">
    <source>
        <dbReference type="Pfam" id="PF18431"/>
    </source>
</evidence>
<feature type="domain" description="Bacterial CdiA-CT RNAse A" evidence="1">
    <location>
        <begin position="353"/>
        <end position="462"/>
    </location>
</feature>
<comment type="caution">
    <text evidence="3">The sequence shown here is derived from an EMBL/GenBank/DDBJ whole genome shotgun (WGS) entry which is preliminary data.</text>
</comment>
<accession>A0ABW1LSC0</accession>
<feature type="domain" description="Outer membrane channel protein CpnT-like N-terminal" evidence="2">
    <location>
        <begin position="139"/>
        <end position="268"/>
    </location>
</feature>
<evidence type="ECO:0000313" key="3">
    <source>
        <dbReference type="EMBL" id="MFC6046053.1"/>
    </source>
</evidence>
<dbReference type="Proteomes" id="UP001596135">
    <property type="component" value="Unassembled WGS sequence"/>
</dbReference>
<dbReference type="CDD" id="cd20684">
    <property type="entry name" value="CdiA-CT_Yk_RNaseA-like"/>
    <property type="match status" value="1"/>
</dbReference>
<evidence type="ECO:0000259" key="2">
    <source>
        <dbReference type="Pfam" id="PF25547"/>
    </source>
</evidence>
<organism evidence="3 4">
    <name type="scientific">Nocardioides hankookensis</name>
    <dbReference type="NCBI Taxonomy" id="443157"/>
    <lineage>
        <taxon>Bacteria</taxon>
        <taxon>Bacillati</taxon>
        <taxon>Actinomycetota</taxon>
        <taxon>Actinomycetes</taxon>
        <taxon>Propionibacteriales</taxon>
        <taxon>Nocardioidaceae</taxon>
        <taxon>Nocardioides</taxon>
    </lineage>
</organism>
<dbReference type="Pfam" id="PF18431">
    <property type="entry name" value="RNAse_A_bac"/>
    <property type="match status" value="1"/>
</dbReference>